<protein>
    <submittedName>
        <fullName evidence="1">GNAT family N-acetyltransferase</fullName>
    </submittedName>
</protein>
<dbReference type="RefSeq" id="WP_194694353.1">
    <property type="nucleotide sequence ID" value="NZ_JADKPO010000001.1"/>
</dbReference>
<comment type="caution">
    <text evidence="1">The sequence shown here is derived from an EMBL/GenBank/DDBJ whole genome shotgun (WGS) entry which is preliminary data.</text>
</comment>
<keyword evidence="2" id="KW-1185">Reference proteome</keyword>
<accession>A0A930VJY5</accession>
<dbReference type="AlphaFoldDB" id="A0A930VJY5"/>
<reference evidence="1" key="1">
    <citation type="submission" date="2020-11" db="EMBL/GenBank/DDBJ databases">
        <title>Nocardioides cynanchi sp. nov., isolated from soil of rhizosphere of Cynanchum wilfordii.</title>
        <authorList>
            <person name="Lee J.-S."/>
            <person name="Suh M.K."/>
            <person name="Kim J.-S."/>
        </authorList>
    </citation>
    <scope>NUCLEOTIDE SEQUENCE</scope>
    <source>
        <strain evidence="1">KCTC 19276</strain>
    </source>
</reference>
<organism evidence="1 2">
    <name type="scientific">Nocardioides agariphilus</name>
    <dbReference type="NCBI Taxonomy" id="433664"/>
    <lineage>
        <taxon>Bacteria</taxon>
        <taxon>Bacillati</taxon>
        <taxon>Actinomycetota</taxon>
        <taxon>Actinomycetes</taxon>
        <taxon>Propionibacteriales</taxon>
        <taxon>Nocardioidaceae</taxon>
        <taxon>Nocardioides</taxon>
    </lineage>
</organism>
<dbReference type="SUPFAM" id="SSF55729">
    <property type="entry name" value="Acyl-CoA N-acyltransferases (Nat)"/>
    <property type="match status" value="1"/>
</dbReference>
<dbReference type="InterPro" id="IPR052523">
    <property type="entry name" value="Trichothecene_AcTrans"/>
</dbReference>
<gene>
    <name evidence="1" type="ORF">ISU10_00245</name>
</gene>
<dbReference type="InterPro" id="IPR016181">
    <property type="entry name" value="Acyl_CoA_acyltransferase"/>
</dbReference>
<evidence type="ECO:0000313" key="1">
    <source>
        <dbReference type="EMBL" id="MBF4766193.1"/>
    </source>
</evidence>
<sequence length="198" mass="22071">MQVRPIQATEVDAAALTLALAFRHDPVWGIALELPDASDQHLVPYWRQYVEGARRYETAFVSTDAGTVSMWIPPGGAELSDDQEAALRELAAQTFDHEQASALFELWERFDQHRPHEEPHAYLSLLATRPTHAGHGHGQAHLAADLARWDAAGLPAYLESSNPVNDHRYARQGFVRIGQFETVLDRAVVTTMWRPVGG</sequence>
<evidence type="ECO:0000313" key="2">
    <source>
        <dbReference type="Proteomes" id="UP000660668"/>
    </source>
</evidence>
<dbReference type="PANTHER" id="PTHR42791:SF1">
    <property type="entry name" value="N-ACETYLTRANSFERASE DOMAIN-CONTAINING PROTEIN"/>
    <property type="match status" value="1"/>
</dbReference>
<proteinExistence type="predicted"/>
<dbReference type="Proteomes" id="UP000660668">
    <property type="component" value="Unassembled WGS sequence"/>
</dbReference>
<dbReference type="PANTHER" id="PTHR42791">
    <property type="entry name" value="GNAT FAMILY ACETYLTRANSFERASE"/>
    <property type="match status" value="1"/>
</dbReference>
<name>A0A930VJY5_9ACTN</name>
<dbReference type="EMBL" id="JADKPO010000001">
    <property type="protein sequence ID" value="MBF4766193.1"/>
    <property type="molecule type" value="Genomic_DNA"/>
</dbReference>
<dbReference type="Gene3D" id="3.40.630.30">
    <property type="match status" value="1"/>
</dbReference>